<keyword evidence="2" id="KW-1185">Reference proteome</keyword>
<comment type="caution">
    <text evidence="1">The sequence shown here is derived from an EMBL/GenBank/DDBJ whole genome shotgun (WGS) entry which is preliminary data.</text>
</comment>
<reference evidence="2" key="1">
    <citation type="journal article" date="2017" name="Nat. Microbiol.">
        <title>Global analysis of biosynthetic gene clusters reveals vast potential of secondary metabolite production in Penicillium species.</title>
        <authorList>
            <person name="Nielsen J.C."/>
            <person name="Grijseels S."/>
            <person name="Prigent S."/>
            <person name="Ji B."/>
            <person name="Dainat J."/>
            <person name="Nielsen K.F."/>
            <person name="Frisvad J.C."/>
            <person name="Workman M."/>
            <person name="Nielsen J."/>
        </authorList>
    </citation>
    <scope>NUCLEOTIDE SEQUENCE [LARGE SCALE GENOMIC DNA]</scope>
    <source>
        <strain evidence="2">IBT 14082</strain>
    </source>
</reference>
<dbReference type="Proteomes" id="UP000191342">
    <property type="component" value="Unassembled WGS sequence"/>
</dbReference>
<evidence type="ECO:0000313" key="2">
    <source>
        <dbReference type="Proteomes" id="UP000191342"/>
    </source>
</evidence>
<dbReference type="InterPro" id="IPR036770">
    <property type="entry name" value="Ankyrin_rpt-contain_sf"/>
</dbReference>
<dbReference type="AlphaFoldDB" id="A0A1V6U2X2"/>
<dbReference type="OrthoDB" id="341259at2759"/>
<organism evidence="1 2">
    <name type="scientific">Penicillium flavigenum</name>
    <dbReference type="NCBI Taxonomy" id="254877"/>
    <lineage>
        <taxon>Eukaryota</taxon>
        <taxon>Fungi</taxon>
        <taxon>Dikarya</taxon>
        <taxon>Ascomycota</taxon>
        <taxon>Pezizomycotina</taxon>
        <taxon>Eurotiomycetes</taxon>
        <taxon>Eurotiomycetidae</taxon>
        <taxon>Eurotiales</taxon>
        <taxon>Aspergillaceae</taxon>
        <taxon>Penicillium</taxon>
    </lineage>
</organism>
<evidence type="ECO:0000313" key="1">
    <source>
        <dbReference type="EMBL" id="OQE32560.1"/>
    </source>
</evidence>
<sequence>MLQFLHPYGVIAVPSDIGNQYAMVAAVRRGDSLTTEYFLNQGFDPNSELDALRQYYFYDHNIRPYLGIAAEARDPEAAAATLDVLLHYGADIDKLEEPPCCWSKALGVGGKDRQLVSLRLLLERGANPLPEHKFGLSMLAEAAERNHKEAIQLLLTHAEKRALTSMIYIAIFSWLKKYQSNGRASVFREVGISLGSGDDFIGERCILYRRDGYVPQISLCILAESINK</sequence>
<protein>
    <submittedName>
        <fullName evidence="1">Uncharacterized protein</fullName>
    </submittedName>
</protein>
<gene>
    <name evidence="1" type="ORF">PENFLA_c001G09150</name>
</gene>
<dbReference type="Gene3D" id="1.25.40.20">
    <property type="entry name" value="Ankyrin repeat-containing domain"/>
    <property type="match status" value="1"/>
</dbReference>
<proteinExistence type="predicted"/>
<name>A0A1V6U2X2_9EURO</name>
<accession>A0A1V6U2X2</accession>
<dbReference type="EMBL" id="MLQL01000001">
    <property type="protein sequence ID" value="OQE32560.1"/>
    <property type="molecule type" value="Genomic_DNA"/>
</dbReference>
<dbReference type="SUPFAM" id="SSF48403">
    <property type="entry name" value="Ankyrin repeat"/>
    <property type="match status" value="1"/>
</dbReference>